<accession>A0A7S4C9G9</accession>
<organism evidence="2">
    <name type="scientific">Eutreptiella gymnastica</name>
    <dbReference type="NCBI Taxonomy" id="73025"/>
    <lineage>
        <taxon>Eukaryota</taxon>
        <taxon>Discoba</taxon>
        <taxon>Euglenozoa</taxon>
        <taxon>Euglenida</taxon>
        <taxon>Spirocuta</taxon>
        <taxon>Euglenophyceae</taxon>
        <taxon>Eutreptiales</taxon>
        <taxon>Eutreptiaceae</taxon>
        <taxon>Eutreptiella</taxon>
    </lineage>
</organism>
<evidence type="ECO:0000256" key="1">
    <source>
        <dbReference type="SAM" id="Coils"/>
    </source>
</evidence>
<feature type="coiled-coil region" evidence="1">
    <location>
        <begin position="125"/>
        <end position="173"/>
    </location>
</feature>
<protein>
    <recommendedName>
        <fullName evidence="3">Translin-associated factor X-interacting protein 1 N-terminal domain-containing protein</fullName>
    </recommendedName>
</protein>
<feature type="coiled-coil region" evidence="1">
    <location>
        <begin position="292"/>
        <end position="319"/>
    </location>
</feature>
<proteinExistence type="predicted"/>
<evidence type="ECO:0008006" key="3">
    <source>
        <dbReference type="Google" id="ProtNLM"/>
    </source>
</evidence>
<keyword evidence="1" id="KW-0175">Coiled coil</keyword>
<name>A0A7S4C9G9_9EUGL</name>
<dbReference type="EMBL" id="HBJA01003837">
    <property type="protein sequence ID" value="CAE0790125.1"/>
    <property type="molecule type" value="Transcribed_RNA"/>
</dbReference>
<evidence type="ECO:0000313" key="2">
    <source>
        <dbReference type="EMBL" id="CAE0790125.1"/>
    </source>
</evidence>
<reference evidence="2" key="1">
    <citation type="submission" date="2021-01" db="EMBL/GenBank/DDBJ databases">
        <authorList>
            <person name="Corre E."/>
            <person name="Pelletier E."/>
            <person name="Niang G."/>
            <person name="Scheremetjew M."/>
            <person name="Finn R."/>
            <person name="Kale V."/>
            <person name="Holt S."/>
            <person name="Cochrane G."/>
            <person name="Meng A."/>
            <person name="Brown T."/>
            <person name="Cohen L."/>
        </authorList>
    </citation>
    <scope>NUCLEOTIDE SEQUENCE</scope>
    <source>
        <strain evidence="2">CCMP1594</strain>
    </source>
</reference>
<dbReference type="AlphaFoldDB" id="A0A7S4C9G9"/>
<sequence length="679" mass="78422">MEADWNFALKGALEQPETAARFTKGIKPFALTDYRSELDSIKSDEPPEFTPGSGAEEMCHPILKRLELFKRTVEHELLKEPGHFELVSCVMKEYEVAIRSLKGLLLRRTDPNGLKEALFHVTTEYREALQAQDSLNSRLQALEAEVMDLTHANSRLKEQLQQREARLDFLSRSLQEYAFKIFPDNQFPLQWSEECTQDQCVQAGACQCQAQPGFLEAFMGHVHSELKRLADICEKQALDVKQYGSECEKAQKDANDAVRAQTIMQYLMEEKDLQSCELKGTINSLCSRLSRIQVVRDQVQLAQNKVSILEHKVKIMESQESHAMGLMVHFLSRRGYKDAPEPPPPRNETLEAAGTDESVPEIMRGTGKLKNRMMGRDEVNRILEDIWKDKKRWESVKQTKIEFGPHYVGMLKQKFGVVGNTTGVGSLLILEHVYSLIDACSIFGQSDFELFMYARLLKSEIPDEIFPDMKKKISDFEAMLKKMNQSIPRVPMKVPKKSKAAWDYAPVPLIYEVIEQIWDAKSEHRLKQLHFAVMLFFNDGDVSTEEPRGYMEWVRLTDLLDKSGKFIETLKCQQLEEYDEFVEEIRQAILVGHPTLGPRDMISLLDIYHKFIEIDPRQPKSLVKRMILMAAGIVTPNMKKSMKFENEYQDLDELDREIEFHQFFASFRRLCYMTKCTKI</sequence>
<gene>
    <name evidence="2" type="ORF">EGYM00163_LOCUS1239</name>
</gene>